<evidence type="ECO:0000259" key="1">
    <source>
        <dbReference type="Pfam" id="PF12704"/>
    </source>
</evidence>
<dbReference type="InterPro" id="IPR025857">
    <property type="entry name" value="MacB_PCD"/>
</dbReference>
<accession>I5C637</accession>
<proteinExistence type="predicted"/>
<comment type="caution">
    <text evidence="2">The sequence shown here is derived from an EMBL/GenBank/DDBJ whole genome shotgun (WGS) entry which is preliminary data.</text>
</comment>
<dbReference type="GO" id="GO:0022857">
    <property type="term" value="F:transmembrane transporter activity"/>
    <property type="evidence" value="ECO:0007669"/>
    <property type="project" value="TreeGrafter"/>
</dbReference>
<dbReference type="PANTHER" id="PTHR30572:SF4">
    <property type="entry name" value="ABC TRANSPORTER PERMEASE YTRF"/>
    <property type="match status" value="1"/>
</dbReference>
<gene>
    <name evidence="2" type="ORF">A3SI_06879</name>
</gene>
<dbReference type="PANTHER" id="PTHR30572">
    <property type="entry name" value="MEMBRANE COMPONENT OF TRANSPORTER-RELATED"/>
    <property type="match status" value="1"/>
</dbReference>
<name>I5C637_9BACT</name>
<dbReference type="EMBL" id="AJYA01000015">
    <property type="protein sequence ID" value="EIM77289.1"/>
    <property type="molecule type" value="Genomic_DNA"/>
</dbReference>
<evidence type="ECO:0000313" key="2">
    <source>
        <dbReference type="EMBL" id="EIM77289.1"/>
    </source>
</evidence>
<protein>
    <recommendedName>
        <fullName evidence="1">MacB-like periplasmic core domain-containing protein</fullName>
    </recommendedName>
</protein>
<keyword evidence="3" id="KW-1185">Reference proteome</keyword>
<dbReference type="PATRIC" id="fig|1189621.3.peg.1433"/>
<reference evidence="2 3" key="1">
    <citation type="submission" date="2012-05" db="EMBL/GenBank/DDBJ databases">
        <title>Genome sequence of Nitritalea halalkaliphila LW7.</title>
        <authorList>
            <person name="Jangir P.K."/>
            <person name="Singh A."/>
            <person name="Shivaji S."/>
            <person name="Sharma R."/>
        </authorList>
    </citation>
    <scope>NUCLEOTIDE SEQUENCE [LARGE SCALE GENOMIC DNA]</scope>
    <source>
        <strain evidence="2 3">LW7</strain>
    </source>
</reference>
<dbReference type="AlphaFoldDB" id="I5C637"/>
<dbReference type="Proteomes" id="UP000005551">
    <property type="component" value="Unassembled WGS sequence"/>
</dbReference>
<evidence type="ECO:0000313" key="3">
    <source>
        <dbReference type="Proteomes" id="UP000005551"/>
    </source>
</evidence>
<dbReference type="Pfam" id="PF12704">
    <property type="entry name" value="MacB_PCD"/>
    <property type="match status" value="1"/>
</dbReference>
<dbReference type="GO" id="GO:0005886">
    <property type="term" value="C:plasma membrane"/>
    <property type="evidence" value="ECO:0007669"/>
    <property type="project" value="TreeGrafter"/>
</dbReference>
<dbReference type="InterPro" id="IPR050250">
    <property type="entry name" value="Macrolide_Exporter_MacB"/>
</dbReference>
<dbReference type="STRING" id="1189621.A3SI_06879"/>
<sequence>MQVVQGGKAERYYPPIKYREAMAFKEEYDKTGRTTVYTTVSGAVEVKRNSDKTNPNIRVTAIDDNYLDLRSIKVDSGRAFSAAELQYGNNVCIIGQDVVEALFGPTESPLNQRVNFFGSPYTVVGVLEKQGGIGGGPGPDRAVFIPLENGIRYDRRGTFRYSITAAASDPLRMDYEMGQATGLMRKIRRDAIGDSDSFEISKSQSVAESLNEVAGYLRLGGFTIGFITLLAPPSV</sequence>
<feature type="domain" description="MacB-like periplasmic core" evidence="1">
    <location>
        <begin position="4"/>
        <end position="172"/>
    </location>
</feature>
<organism evidence="2 3">
    <name type="scientific">Nitritalea halalkaliphila LW7</name>
    <dbReference type="NCBI Taxonomy" id="1189621"/>
    <lineage>
        <taxon>Bacteria</taxon>
        <taxon>Pseudomonadati</taxon>
        <taxon>Bacteroidota</taxon>
        <taxon>Cytophagia</taxon>
        <taxon>Cytophagales</taxon>
        <taxon>Cyclobacteriaceae</taxon>
        <taxon>Nitritalea</taxon>
    </lineage>
</organism>